<accession>A0ABV7RGJ2</accession>
<feature type="domain" description="HAMP" evidence="17">
    <location>
        <begin position="191"/>
        <end position="243"/>
    </location>
</feature>
<dbReference type="InterPro" id="IPR003594">
    <property type="entry name" value="HATPase_dom"/>
</dbReference>
<dbReference type="CDD" id="cd19408">
    <property type="entry name" value="NarX_NarQ_sensor"/>
    <property type="match status" value="1"/>
</dbReference>
<evidence type="ECO:0000256" key="15">
    <source>
        <dbReference type="SAM" id="Phobius"/>
    </source>
</evidence>
<organism evidence="18 19">
    <name type="scientific">Vogesella facilis</name>
    <dbReference type="NCBI Taxonomy" id="1655232"/>
    <lineage>
        <taxon>Bacteria</taxon>
        <taxon>Pseudomonadati</taxon>
        <taxon>Pseudomonadota</taxon>
        <taxon>Betaproteobacteria</taxon>
        <taxon>Neisseriales</taxon>
        <taxon>Chromobacteriaceae</taxon>
        <taxon>Vogesella</taxon>
    </lineage>
</organism>
<evidence type="ECO:0000256" key="3">
    <source>
        <dbReference type="ARBA" id="ARBA00022475"/>
    </source>
</evidence>
<feature type="domain" description="Histidine kinase" evidence="16">
    <location>
        <begin position="438"/>
        <end position="631"/>
    </location>
</feature>
<evidence type="ECO:0000256" key="1">
    <source>
        <dbReference type="ARBA" id="ARBA00000085"/>
    </source>
</evidence>
<evidence type="ECO:0000313" key="19">
    <source>
        <dbReference type="Proteomes" id="UP001595741"/>
    </source>
</evidence>
<dbReference type="Gene3D" id="3.30.450.40">
    <property type="match status" value="1"/>
</dbReference>
<evidence type="ECO:0000256" key="6">
    <source>
        <dbReference type="ARBA" id="ARBA00022679"/>
    </source>
</evidence>
<dbReference type="CDD" id="cd16917">
    <property type="entry name" value="HATPase_UhpB-NarQ-NarX-like"/>
    <property type="match status" value="1"/>
</dbReference>
<dbReference type="InterPro" id="IPR050482">
    <property type="entry name" value="Sensor_HK_TwoCompSys"/>
</dbReference>
<dbReference type="EC" id="2.7.13.3" evidence="14"/>
<sequence>MLSQTPQMRSLSSKLLMLTVAWLLLAMTSIGYTLVLSWKLEGGAAAINDAGSLRMRSYHVALLVSENAPLARIQQEQQAFTDTLARLKKGDPARPLFLPDNAAVRQQAAEIEQHWHGEILPQLQRAAAQPSRLLNNQARPDVNRFVDRIDRLVRLIEEDNARNTTLLRFFQMALIAMAIVGSFTMMFLLFLLVIRPLNTLGEGIARLRDGELDARVDVSGNDEFALISTGFNQMTSHLQELYATLEQKVEDKTRSVEEKNRHLTALYGTTAFLHESHELEPMCDGFIGRLMELTGADAGSVRLVDIKRGRLELIAQRGLPAEMLEDDHCAPLEGCHCGEAVPQPFAVIRRFDRMQHAEEKHCQRAGFLEISVFHIRHNQNNVGIFTLYFRGVTPLSPQDQFLLETLGSHLGIAIENLRLAARDRQFAVAEERNLMAQGLHDSIAQSLSFLNLQVQMLESAMDGGETEQAQENLGFIRTGVQECYEDVRELLLNFRTRINKEDFADAVRTLLSRFEQQAQVATQLNMQGNGLPLDPQQQLQVIFILQEALSNVRKHAQAQQVRIDIRNEADFVMTIRDDGCGFDQQRFEARKSRHVGLSIMQERASRIHGHIAIRPLPDTGTEVCLTLPHTERQAA</sequence>
<evidence type="ECO:0000256" key="10">
    <source>
        <dbReference type="ARBA" id="ARBA00022840"/>
    </source>
</evidence>
<dbReference type="InterPro" id="IPR003018">
    <property type="entry name" value="GAF"/>
</dbReference>
<evidence type="ECO:0000256" key="5">
    <source>
        <dbReference type="ARBA" id="ARBA00022553"/>
    </source>
</evidence>
<dbReference type="SUPFAM" id="SSF55874">
    <property type="entry name" value="ATPase domain of HSP90 chaperone/DNA topoisomerase II/histidine kinase"/>
    <property type="match status" value="1"/>
</dbReference>
<evidence type="ECO:0000256" key="11">
    <source>
        <dbReference type="ARBA" id="ARBA00022989"/>
    </source>
</evidence>
<evidence type="ECO:0000259" key="16">
    <source>
        <dbReference type="PROSITE" id="PS50109"/>
    </source>
</evidence>
<dbReference type="InterPro" id="IPR003660">
    <property type="entry name" value="HAMP_dom"/>
</dbReference>
<evidence type="ECO:0000256" key="4">
    <source>
        <dbReference type="ARBA" id="ARBA00022519"/>
    </source>
</evidence>
<name>A0ABV7RGJ2_9NEIS</name>
<keyword evidence="4 14" id="KW-0997">Cell inner membrane</keyword>
<gene>
    <name evidence="18" type="ORF">ACFOLG_09525</name>
</gene>
<keyword evidence="8 14" id="KW-0547">Nucleotide-binding</keyword>
<dbReference type="SMART" id="SM00065">
    <property type="entry name" value="GAF"/>
    <property type="match status" value="1"/>
</dbReference>
<dbReference type="EMBL" id="JBHRXN010000026">
    <property type="protein sequence ID" value="MFC3532427.1"/>
    <property type="molecule type" value="Genomic_DNA"/>
</dbReference>
<keyword evidence="9 14" id="KW-0418">Kinase</keyword>
<dbReference type="RefSeq" id="WP_386091175.1">
    <property type="nucleotide sequence ID" value="NZ_JBHRXN010000026.1"/>
</dbReference>
<evidence type="ECO:0000256" key="14">
    <source>
        <dbReference type="PIRNR" id="PIRNR003167"/>
    </source>
</evidence>
<dbReference type="InterPro" id="IPR016380">
    <property type="entry name" value="Sig_transdc_His_kin_NarX/NarQ"/>
</dbReference>
<dbReference type="CDD" id="cd06225">
    <property type="entry name" value="HAMP"/>
    <property type="match status" value="1"/>
</dbReference>
<keyword evidence="6 14" id="KW-0808">Transferase</keyword>
<dbReference type="InterPro" id="IPR036890">
    <property type="entry name" value="HATPase_C_sf"/>
</dbReference>
<dbReference type="PROSITE" id="PS50109">
    <property type="entry name" value="HIS_KIN"/>
    <property type="match status" value="1"/>
</dbReference>
<keyword evidence="19" id="KW-1185">Reference proteome</keyword>
<evidence type="ECO:0000259" key="17">
    <source>
        <dbReference type="PROSITE" id="PS50885"/>
    </source>
</evidence>
<dbReference type="InterPro" id="IPR005467">
    <property type="entry name" value="His_kinase_dom"/>
</dbReference>
<dbReference type="PANTHER" id="PTHR24421:SF10">
    <property type="entry name" value="NITRATE_NITRITE SENSOR PROTEIN NARQ"/>
    <property type="match status" value="1"/>
</dbReference>
<dbReference type="Pfam" id="PF13675">
    <property type="entry name" value="PilJ"/>
    <property type="match status" value="1"/>
</dbReference>
<dbReference type="PIRSF" id="PIRSF003167">
    <property type="entry name" value="STHK_NarX/NarQ"/>
    <property type="match status" value="1"/>
</dbReference>
<dbReference type="SUPFAM" id="SSF55781">
    <property type="entry name" value="GAF domain-like"/>
    <property type="match status" value="1"/>
</dbReference>
<dbReference type="SUPFAM" id="SSF158472">
    <property type="entry name" value="HAMP domain-like"/>
    <property type="match status" value="1"/>
</dbReference>
<dbReference type="InterPro" id="IPR042295">
    <property type="entry name" value="NarX-like_N_sf"/>
</dbReference>
<evidence type="ECO:0000256" key="13">
    <source>
        <dbReference type="ARBA" id="ARBA00023136"/>
    </source>
</evidence>
<dbReference type="Proteomes" id="UP001595741">
    <property type="component" value="Unassembled WGS sequence"/>
</dbReference>
<protein>
    <recommendedName>
        <fullName evidence="14">Sensor protein</fullName>
        <ecNumber evidence="14">2.7.13.3</ecNumber>
    </recommendedName>
</protein>
<evidence type="ECO:0000256" key="9">
    <source>
        <dbReference type="ARBA" id="ARBA00022777"/>
    </source>
</evidence>
<proteinExistence type="predicted"/>
<dbReference type="InterPro" id="IPR029095">
    <property type="entry name" value="NarX-like_N"/>
</dbReference>
<reference evidence="19" key="1">
    <citation type="journal article" date="2019" name="Int. J. Syst. Evol. Microbiol.">
        <title>The Global Catalogue of Microorganisms (GCM) 10K type strain sequencing project: providing services to taxonomists for standard genome sequencing and annotation.</title>
        <authorList>
            <consortium name="The Broad Institute Genomics Platform"/>
            <consortium name="The Broad Institute Genome Sequencing Center for Infectious Disease"/>
            <person name="Wu L."/>
            <person name="Ma J."/>
        </authorList>
    </citation>
    <scope>NUCLEOTIDE SEQUENCE [LARGE SCALE GENOMIC DNA]</scope>
    <source>
        <strain evidence="19">KCTC 42742</strain>
    </source>
</reference>
<feature type="transmembrane region" description="Helical" evidence="15">
    <location>
        <begin position="169"/>
        <end position="194"/>
    </location>
</feature>
<dbReference type="Gene3D" id="1.20.5.1930">
    <property type="match status" value="1"/>
</dbReference>
<keyword evidence="12 14" id="KW-0902">Two-component regulatory system</keyword>
<keyword evidence="5" id="KW-0597">Phosphoprotein</keyword>
<dbReference type="Pfam" id="PF00672">
    <property type="entry name" value="HAMP"/>
    <property type="match status" value="1"/>
</dbReference>
<dbReference type="Pfam" id="PF02518">
    <property type="entry name" value="HATPase_c"/>
    <property type="match status" value="1"/>
</dbReference>
<evidence type="ECO:0000313" key="18">
    <source>
        <dbReference type="EMBL" id="MFC3532427.1"/>
    </source>
</evidence>
<comment type="subcellular location">
    <subcellularLocation>
        <location evidence="2">Cell inner membrane</location>
        <topology evidence="2">Multi-pass membrane protein</topology>
    </subcellularLocation>
</comment>
<dbReference type="Pfam" id="PF07730">
    <property type="entry name" value="HisKA_3"/>
    <property type="match status" value="1"/>
</dbReference>
<dbReference type="Gene3D" id="1.10.8.500">
    <property type="entry name" value="HAMP domain in histidine kinase"/>
    <property type="match status" value="1"/>
</dbReference>
<evidence type="ECO:0000256" key="2">
    <source>
        <dbReference type="ARBA" id="ARBA00004429"/>
    </source>
</evidence>
<evidence type="ECO:0000256" key="12">
    <source>
        <dbReference type="ARBA" id="ARBA00023012"/>
    </source>
</evidence>
<dbReference type="Gene3D" id="1.20.120.960">
    <property type="entry name" value="Histidine kinase NarX, sensor domain"/>
    <property type="match status" value="1"/>
</dbReference>
<evidence type="ECO:0000256" key="8">
    <source>
        <dbReference type="ARBA" id="ARBA00022741"/>
    </source>
</evidence>
<dbReference type="Gene3D" id="3.30.565.10">
    <property type="entry name" value="Histidine kinase-like ATPase, C-terminal domain"/>
    <property type="match status" value="1"/>
</dbReference>
<dbReference type="Pfam" id="PF13185">
    <property type="entry name" value="GAF_2"/>
    <property type="match status" value="1"/>
</dbReference>
<keyword evidence="3 14" id="KW-1003">Cell membrane</keyword>
<dbReference type="SMART" id="SM00304">
    <property type="entry name" value="HAMP"/>
    <property type="match status" value="1"/>
</dbReference>
<keyword evidence="11 15" id="KW-1133">Transmembrane helix</keyword>
<keyword evidence="13 14" id="KW-0472">Membrane</keyword>
<dbReference type="PANTHER" id="PTHR24421">
    <property type="entry name" value="NITRATE/NITRITE SENSOR PROTEIN NARX-RELATED"/>
    <property type="match status" value="1"/>
</dbReference>
<dbReference type="PROSITE" id="PS50885">
    <property type="entry name" value="HAMP"/>
    <property type="match status" value="1"/>
</dbReference>
<keyword evidence="10 14" id="KW-0067">ATP-binding</keyword>
<comment type="catalytic activity">
    <reaction evidence="1 14">
        <text>ATP + protein L-histidine = ADP + protein N-phospho-L-histidine.</text>
        <dbReference type="EC" id="2.7.13.3"/>
    </reaction>
</comment>
<comment type="caution">
    <text evidence="18">The sequence shown here is derived from an EMBL/GenBank/DDBJ whole genome shotgun (WGS) entry which is preliminary data.</text>
</comment>
<dbReference type="InterPro" id="IPR011712">
    <property type="entry name" value="Sig_transdc_His_kin_sub3_dim/P"/>
</dbReference>
<keyword evidence="7 15" id="KW-0812">Transmembrane</keyword>
<evidence type="ECO:0000256" key="7">
    <source>
        <dbReference type="ARBA" id="ARBA00022692"/>
    </source>
</evidence>
<dbReference type="InterPro" id="IPR029016">
    <property type="entry name" value="GAF-like_dom_sf"/>
</dbReference>
<dbReference type="SMART" id="SM00387">
    <property type="entry name" value="HATPase_c"/>
    <property type="match status" value="1"/>
</dbReference>